<dbReference type="PATRIC" id="fig|279113.9.peg.1695"/>
<protein>
    <submittedName>
        <fullName evidence="1">Uncharacterized protein</fullName>
    </submittedName>
</protein>
<sequence length="51" mass="5974">MFSIKMARESRAPPRSLNFVPPHIRDTYAAFSDDFGDHVNDLISGRIRRRR</sequence>
<proteinExistence type="predicted"/>
<accession>A0A127Q221</accession>
<gene>
    <name evidence="1" type="ORF">CPter91_1708</name>
</gene>
<evidence type="ECO:0000313" key="1">
    <source>
        <dbReference type="EMBL" id="AMP04081.1"/>
    </source>
</evidence>
<dbReference type="Proteomes" id="UP000074561">
    <property type="component" value="Chromosome"/>
</dbReference>
<evidence type="ECO:0000313" key="2">
    <source>
        <dbReference type="Proteomes" id="UP000074561"/>
    </source>
</evidence>
<name>A0A127Q221_9BURK</name>
<organism evidence="1 2">
    <name type="scientific">Collimonas pratensis</name>
    <dbReference type="NCBI Taxonomy" id="279113"/>
    <lineage>
        <taxon>Bacteria</taxon>
        <taxon>Pseudomonadati</taxon>
        <taxon>Pseudomonadota</taxon>
        <taxon>Betaproteobacteria</taxon>
        <taxon>Burkholderiales</taxon>
        <taxon>Oxalobacteraceae</taxon>
        <taxon>Collimonas</taxon>
    </lineage>
</organism>
<dbReference type="STRING" id="279113.CPter91_1708"/>
<dbReference type="EMBL" id="CP013234">
    <property type="protein sequence ID" value="AMP04081.1"/>
    <property type="molecule type" value="Genomic_DNA"/>
</dbReference>
<reference evidence="1 2" key="1">
    <citation type="submission" date="2015-11" db="EMBL/GenBank/DDBJ databases">
        <title>Exploring the genomic traits of fungus-feeding bacterial genus Collimonas.</title>
        <authorList>
            <person name="Song C."/>
            <person name="Schmidt R."/>
            <person name="de Jager V."/>
            <person name="Krzyzanowska D."/>
            <person name="Jongedijk E."/>
            <person name="Cankar K."/>
            <person name="Beekwilder J."/>
            <person name="van Veen A."/>
            <person name="de Boer W."/>
            <person name="van Veen J.A."/>
            <person name="Garbeva P."/>
        </authorList>
    </citation>
    <scope>NUCLEOTIDE SEQUENCE [LARGE SCALE GENOMIC DNA]</scope>
    <source>
        <strain evidence="1 2">Ter91</strain>
    </source>
</reference>
<dbReference type="AlphaFoldDB" id="A0A127Q221"/>
<dbReference type="KEGG" id="cpra:CPter91_1708"/>